<evidence type="ECO:0000313" key="5">
    <source>
        <dbReference type="Proteomes" id="UP000245383"/>
    </source>
</evidence>
<dbReference type="GO" id="GO:0016887">
    <property type="term" value="F:ATP hydrolysis activity"/>
    <property type="evidence" value="ECO:0007669"/>
    <property type="project" value="InterPro"/>
</dbReference>
<dbReference type="InterPro" id="IPR003593">
    <property type="entry name" value="AAA+_ATPase"/>
</dbReference>
<dbReference type="InterPro" id="IPR017871">
    <property type="entry name" value="ABC_transporter-like_CS"/>
</dbReference>
<gene>
    <name evidence="4" type="ORF">BB561_000699</name>
</gene>
<evidence type="ECO:0000256" key="1">
    <source>
        <dbReference type="ARBA" id="ARBA00022741"/>
    </source>
</evidence>
<dbReference type="InterPro" id="IPR003439">
    <property type="entry name" value="ABC_transporter-like_ATP-bd"/>
</dbReference>
<dbReference type="PANTHER" id="PTHR43119:SF1">
    <property type="entry name" value="ABC TRANSPORTER DOMAIN-CONTAINING PROTEIN"/>
    <property type="match status" value="1"/>
</dbReference>
<evidence type="ECO:0000256" key="2">
    <source>
        <dbReference type="ARBA" id="ARBA00022840"/>
    </source>
</evidence>
<dbReference type="PROSITE" id="PS50893">
    <property type="entry name" value="ABC_TRANSPORTER_2"/>
    <property type="match status" value="1"/>
</dbReference>
<dbReference type="Pfam" id="PF00005">
    <property type="entry name" value="ABC_tran"/>
    <property type="match status" value="1"/>
</dbReference>
<comment type="caution">
    <text evidence="4">The sequence shown here is derived from an EMBL/GenBank/DDBJ whole genome shotgun (WGS) entry which is preliminary data.</text>
</comment>
<accession>A0A2T9YXZ3</accession>
<proteinExistence type="predicted"/>
<keyword evidence="5" id="KW-1185">Reference proteome</keyword>
<dbReference type="GO" id="GO:0005524">
    <property type="term" value="F:ATP binding"/>
    <property type="evidence" value="ECO:0007669"/>
    <property type="project" value="UniProtKB-KW"/>
</dbReference>
<feature type="domain" description="ABC transporter" evidence="3">
    <location>
        <begin position="39"/>
        <end position="265"/>
    </location>
</feature>
<dbReference type="Gene3D" id="3.40.50.300">
    <property type="entry name" value="P-loop containing nucleotide triphosphate hydrolases"/>
    <property type="match status" value="1"/>
</dbReference>
<evidence type="ECO:0000313" key="4">
    <source>
        <dbReference type="EMBL" id="PVU97198.1"/>
    </source>
</evidence>
<sequence>MSFSGLSSFVKNLYTSIPVVQTVNYNELNSSKLEENDLLYVEKLTYTLPNGDILFDNLSFSLKKNEILVVRGKSGAGKTTMLRCLSQLIYSKYNSMLLMLNGIIISPVSNGVPLWRSEVLYVHQRPPPFEGTAAEYYQKIKELHFQVNRTHSNPVDIALLWGITAQMWTQKWTLLSGGEQQRISLAIAAACNPSVLLLDEPTSMLDAHSTKLVEDFMVKRGNIVWITHNSAQEARVASKVLTLTGAGQYEISFNSQNSLVVVDNLV</sequence>
<dbReference type="OrthoDB" id="6593433at2759"/>
<reference evidence="4 5" key="1">
    <citation type="journal article" date="2018" name="MBio">
        <title>Comparative Genomics Reveals the Core Gene Toolbox for the Fungus-Insect Symbiosis.</title>
        <authorList>
            <person name="Wang Y."/>
            <person name="Stata M."/>
            <person name="Wang W."/>
            <person name="Stajich J.E."/>
            <person name="White M.M."/>
            <person name="Moncalvo J.M."/>
        </authorList>
    </citation>
    <scope>NUCLEOTIDE SEQUENCE [LARGE SCALE GENOMIC DNA]</scope>
    <source>
        <strain evidence="4 5">SWE-8-4</strain>
    </source>
</reference>
<dbReference type="SMART" id="SM00382">
    <property type="entry name" value="AAA"/>
    <property type="match status" value="1"/>
</dbReference>
<dbReference type="PROSITE" id="PS00211">
    <property type="entry name" value="ABC_TRANSPORTER_1"/>
    <property type="match status" value="1"/>
</dbReference>
<dbReference type="EMBL" id="MBFR01000016">
    <property type="protein sequence ID" value="PVU97198.1"/>
    <property type="molecule type" value="Genomic_DNA"/>
</dbReference>
<dbReference type="Proteomes" id="UP000245383">
    <property type="component" value="Unassembled WGS sequence"/>
</dbReference>
<dbReference type="AlphaFoldDB" id="A0A2T9YXZ3"/>
<dbReference type="STRING" id="133385.A0A2T9YXZ3"/>
<evidence type="ECO:0000259" key="3">
    <source>
        <dbReference type="PROSITE" id="PS50893"/>
    </source>
</evidence>
<organism evidence="4 5">
    <name type="scientific">Smittium simulii</name>
    <dbReference type="NCBI Taxonomy" id="133385"/>
    <lineage>
        <taxon>Eukaryota</taxon>
        <taxon>Fungi</taxon>
        <taxon>Fungi incertae sedis</taxon>
        <taxon>Zoopagomycota</taxon>
        <taxon>Kickxellomycotina</taxon>
        <taxon>Harpellomycetes</taxon>
        <taxon>Harpellales</taxon>
        <taxon>Legeriomycetaceae</taxon>
        <taxon>Smittium</taxon>
    </lineage>
</organism>
<dbReference type="InterPro" id="IPR027417">
    <property type="entry name" value="P-loop_NTPase"/>
</dbReference>
<name>A0A2T9YXZ3_9FUNG</name>
<keyword evidence="1" id="KW-0547">Nucleotide-binding</keyword>
<protein>
    <recommendedName>
        <fullName evidence="3">ABC transporter domain-containing protein</fullName>
    </recommendedName>
</protein>
<keyword evidence="2" id="KW-0067">ATP-binding</keyword>
<dbReference type="SUPFAM" id="SSF52540">
    <property type="entry name" value="P-loop containing nucleoside triphosphate hydrolases"/>
    <property type="match status" value="1"/>
</dbReference>
<dbReference type="PANTHER" id="PTHR43119">
    <property type="entry name" value="ABC TRANSPORT PROTEIN ATP-BINDING COMPONENT-RELATED"/>
    <property type="match status" value="1"/>
</dbReference>